<feature type="domain" description="Neuronal tyrosine-phosphorylated phosphoinositide-3-kinase adapter N-terminal" evidence="3">
    <location>
        <begin position="23"/>
        <end position="340"/>
    </location>
</feature>
<organism evidence="5 6">
    <name type="scientific">Ranitomeya imitator</name>
    <name type="common">mimic poison frog</name>
    <dbReference type="NCBI Taxonomy" id="111125"/>
    <lineage>
        <taxon>Eukaryota</taxon>
        <taxon>Metazoa</taxon>
        <taxon>Chordata</taxon>
        <taxon>Craniata</taxon>
        <taxon>Vertebrata</taxon>
        <taxon>Euteleostomi</taxon>
        <taxon>Amphibia</taxon>
        <taxon>Batrachia</taxon>
        <taxon>Anura</taxon>
        <taxon>Neobatrachia</taxon>
        <taxon>Hyloidea</taxon>
        <taxon>Dendrobatidae</taxon>
        <taxon>Dendrobatinae</taxon>
        <taxon>Ranitomeya</taxon>
    </lineage>
</organism>
<feature type="compositionally biased region" description="Basic and acidic residues" evidence="2">
    <location>
        <begin position="124"/>
        <end position="145"/>
    </location>
</feature>
<dbReference type="PANTHER" id="PTHR22633:SF2">
    <property type="entry name" value="NEURONAL TYROSINE-PHOSPHORYLATED PHOSPHOINOSITIDE-3-KINASE ADAPTER 1"/>
    <property type="match status" value="1"/>
</dbReference>
<protein>
    <submittedName>
        <fullName evidence="5">Uncharacterized protein</fullName>
    </submittedName>
</protein>
<dbReference type="InterPro" id="IPR039482">
    <property type="entry name" value="NYAP_N"/>
</dbReference>
<feature type="compositionally biased region" description="Pro residues" evidence="2">
    <location>
        <begin position="204"/>
        <end position="213"/>
    </location>
</feature>
<comment type="caution">
    <text evidence="5">The sequence shown here is derived from an EMBL/GenBank/DDBJ whole genome shotgun (WGS) entry which is preliminary data.</text>
</comment>
<gene>
    <name evidence="5" type="ORF">RIMI_LOCUS9913075</name>
</gene>
<keyword evidence="6" id="KW-1185">Reference proteome</keyword>
<feature type="non-terminal residue" evidence="5">
    <location>
        <position position="740"/>
    </location>
</feature>
<feature type="compositionally biased region" description="Basic residues" evidence="2">
    <location>
        <begin position="240"/>
        <end position="250"/>
    </location>
</feature>
<dbReference type="Pfam" id="PF15452">
    <property type="entry name" value="NYAP_C"/>
    <property type="match status" value="1"/>
</dbReference>
<feature type="compositionally biased region" description="Polar residues" evidence="2">
    <location>
        <begin position="285"/>
        <end position="295"/>
    </location>
</feature>
<feature type="region of interest" description="Disordered" evidence="2">
    <location>
        <begin position="494"/>
        <end position="530"/>
    </location>
</feature>
<dbReference type="InterPro" id="IPR029353">
    <property type="entry name" value="NYAP_C"/>
</dbReference>
<name>A0ABN9LJB1_9NEOB</name>
<sequence>MTPSSSDTVTFLGIEKAGAMNLLYRKSRVEWRQKEEEPKKSSGKVRDMASFRRHFRMGFMTMPASQERAPLPCASAMAPRSLSCHSVGSAPEDSGNEGGPPGRRPPAKPKRNPSTKLSLGGEGRTAEERRIRKEGSIKSASDSRRMPPQKPQRSPHTHLSASFDEAYANRPASTSAILTSSTRASSPSPEEPVYIEMVGNASRRPPPPSTPAPPEEESDGEEEAIYEEMKYPLHEEHPSHLRHPQRRRLPPPRTPEVDIPSPFPNLLQHRPPLLGAPSGKGQKVTKPSQSASSSKLPVPHKEMPSAASSSSVHLPPSGRARSHSTPLPPQTSAQRRPESETPRGSTFSQEKGASMLPIPHGHNRDKALSYTMVYSSVKVTHSLLPASQVEEKTEREISVLAGLICPTSRVAGTQLPSRPPSAHLHQVQVEQASPVIWTYPTGKRPPAYETSIKGSRPPVVQASDNRVGCGAGSAEEERPGSVYELQRRMSCGRRSQLGEPLTDVPRVWNGNPGRAEKTSHGTAVSGIPVRSQQSLDSALARGVGRTSLPVPCQTFPACHRSTDFGSGYRLGRSASTSGVRQTSSTRQNQAVLSPTPTLPSGGRERDGKLQEVIERKRFLCHEIKSRQPRAERGLCKQESLPILPSWRRGSEVRKGGDSTLPSATGCVVGHCHLKILTPSIFPGALAETLRWRWVGEEVFLITSCALGWSNGYNVMLVHDVTKVKFWKLSALSQAMILTLE</sequence>
<feature type="region of interest" description="Disordered" evidence="2">
    <location>
        <begin position="566"/>
        <end position="607"/>
    </location>
</feature>
<feature type="compositionally biased region" description="Polar residues" evidence="2">
    <location>
        <begin position="342"/>
        <end position="351"/>
    </location>
</feature>
<dbReference type="Proteomes" id="UP001176940">
    <property type="component" value="Unassembled WGS sequence"/>
</dbReference>
<feature type="domain" description="Neuronal tyrosine-phosphorylated phosphoinositide-3-kinase adapter C-terminal" evidence="4">
    <location>
        <begin position="475"/>
        <end position="656"/>
    </location>
</feature>
<evidence type="ECO:0000259" key="4">
    <source>
        <dbReference type="Pfam" id="PF15452"/>
    </source>
</evidence>
<evidence type="ECO:0000313" key="6">
    <source>
        <dbReference type="Proteomes" id="UP001176940"/>
    </source>
</evidence>
<feature type="compositionally biased region" description="Polar residues" evidence="2">
    <location>
        <begin position="573"/>
        <end position="595"/>
    </location>
</feature>
<feature type="compositionally biased region" description="Acidic residues" evidence="2">
    <location>
        <begin position="214"/>
        <end position="226"/>
    </location>
</feature>
<dbReference type="PANTHER" id="PTHR22633">
    <property type="entry name" value="NEURONAL TYROSINE-PHOSPHORYLATED PHOSPHOINOSITIDE-3-KINASE ADAPTER 2-RELATED"/>
    <property type="match status" value="1"/>
</dbReference>
<feature type="region of interest" description="Disordered" evidence="2">
    <location>
        <begin position="83"/>
        <end position="362"/>
    </location>
</feature>
<reference evidence="5" key="1">
    <citation type="submission" date="2023-07" db="EMBL/GenBank/DDBJ databases">
        <authorList>
            <person name="Stuckert A."/>
        </authorList>
    </citation>
    <scope>NUCLEOTIDE SEQUENCE</scope>
</reference>
<dbReference type="Pfam" id="PF15439">
    <property type="entry name" value="NYAP_N"/>
    <property type="match status" value="1"/>
</dbReference>
<feature type="region of interest" description="Disordered" evidence="2">
    <location>
        <begin position="449"/>
        <end position="475"/>
    </location>
</feature>
<feature type="compositionally biased region" description="Polar residues" evidence="2">
    <location>
        <begin position="171"/>
        <end position="188"/>
    </location>
</feature>
<proteinExistence type="predicted"/>
<evidence type="ECO:0000313" key="5">
    <source>
        <dbReference type="EMBL" id="CAJ0943339.1"/>
    </source>
</evidence>
<keyword evidence="1" id="KW-0597">Phosphoprotein</keyword>
<dbReference type="InterPro" id="IPR026722">
    <property type="entry name" value="NYAP1/NYAP2"/>
</dbReference>
<feature type="compositionally biased region" description="Basic and acidic residues" evidence="2">
    <location>
        <begin position="227"/>
        <end position="239"/>
    </location>
</feature>
<evidence type="ECO:0000259" key="3">
    <source>
        <dbReference type="Pfam" id="PF15439"/>
    </source>
</evidence>
<accession>A0ABN9LJB1</accession>
<evidence type="ECO:0000256" key="2">
    <source>
        <dbReference type="SAM" id="MobiDB-lite"/>
    </source>
</evidence>
<evidence type="ECO:0000256" key="1">
    <source>
        <dbReference type="ARBA" id="ARBA00022553"/>
    </source>
</evidence>
<dbReference type="EMBL" id="CAUEEQ010021001">
    <property type="protein sequence ID" value="CAJ0943339.1"/>
    <property type="molecule type" value="Genomic_DNA"/>
</dbReference>
<feature type="compositionally biased region" description="Polar residues" evidence="2">
    <location>
        <begin position="151"/>
        <end position="160"/>
    </location>
</feature>